<feature type="domain" description="Tify" evidence="4">
    <location>
        <begin position="41"/>
        <end position="75"/>
    </location>
</feature>
<dbReference type="InterPro" id="IPR040390">
    <property type="entry name" value="TIFY/JAZ"/>
</dbReference>
<feature type="region of interest" description="Disordered" evidence="3">
    <location>
        <begin position="104"/>
        <end position="129"/>
    </location>
</feature>
<organism evidence="5 6">
    <name type="scientific">Protea cynaroides</name>
    <dbReference type="NCBI Taxonomy" id="273540"/>
    <lineage>
        <taxon>Eukaryota</taxon>
        <taxon>Viridiplantae</taxon>
        <taxon>Streptophyta</taxon>
        <taxon>Embryophyta</taxon>
        <taxon>Tracheophyta</taxon>
        <taxon>Spermatophyta</taxon>
        <taxon>Magnoliopsida</taxon>
        <taxon>Proteales</taxon>
        <taxon>Proteaceae</taxon>
        <taxon>Protea</taxon>
    </lineage>
</organism>
<keyword evidence="2" id="KW-0539">Nucleus</keyword>
<comment type="function">
    <text evidence="2">Repressor of jasmonate responses.</text>
</comment>
<dbReference type="GO" id="GO:2000022">
    <property type="term" value="P:regulation of jasmonic acid mediated signaling pathway"/>
    <property type="evidence" value="ECO:0007669"/>
    <property type="project" value="UniProtKB-UniRule"/>
</dbReference>
<keyword evidence="6" id="KW-1185">Reference proteome</keyword>
<comment type="similarity">
    <text evidence="1 2">Belongs to the TIFY/JAZ family.</text>
</comment>
<dbReference type="SMART" id="SM00979">
    <property type="entry name" value="TIFY"/>
    <property type="match status" value="1"/>
</dbReference>
<dbReference type="PANTHER" id="PTHR33077:SF17">
    <property type="entry name" value="PROTEIN TIFY 5B"/>
    <property type="match status" value="1"/>
</dbReference>
<dbReference type="GO" id="GO:0005634">
    <property type="term" value="C:nucleus"/>
    <property type="evidence" value="ECO:0007669"/>
    <property type="project" value="UniProtKB-SubCell"/>
</dbReference>
<dbReference type="GO" id="GO:0031347">
    <property type="term" value="P:regulation of defense response"/>
    <property type="evidence" value="ECO:0007669"/>
    <property type="project" value="UniProtKB-UniRule"/>
</dbReference>
<reference evidence="5" key="1">
    <citation type="journal article" date="2023" name="Plant J.">
        <title>The genome of the king protea, Protea cynaroides.</title>
        <authorList>
            <person name="Chang J."/>
            <person name="Duong T.A."/>
            <person name="Schoeman C."/>
            <person name="Ma X."/>
            <person name="Roodt D."/>
            <person name="Barker N."/>
            <person name="Li Z."/>
            <person name="Van de Peer Y."/>
            <person name="Mizrachi E."/>
        </authorList>
    </citation>
    <scope>NUCLEOTIDE SEQUENCE</scope>
    <source>
        <tissue evidence="5">Young leaves</tissue>
    </source>
</reference>
<evidence type="ECO:0000313" key="6">
    <source>
        <dbReference type="Proteomes" id="UP001141806"/>
    </source>
</evidence>
<protein>
    <recommendedName>
        <fullName evidence="2">Protein TIFY</fullName>
    </recommendedName>
    <alternativeName>
        <fullName evidence="2">Jasmonate ZIM domain-containing protein</fullName>
    </alternativeName>
</protein>
<feature type="region of interest" description="Disordered" evidence="3">
    <location>
        <begin position="79"/>
        <end position="98"/>
    </location>
</feature>
<dbReference type="Pfam" id="PF09425">
    <property type="entry name" value="Jas_motif"/>
    <property type="match status" value="1"/>
</dbReference>
<sequence>MNLPLSVRRNCNLDLRLPPAPIDFLPVKTGSDDGTITERSAVETPQQLTIFYNGRICVCDVTELQARTIICQARKEMEERMNTPRSEPMSPFESQIHSPAGMSMKKSLQQFLQKRKNRVQATSPYNKQS</sequence>
<accession>A0A9Q0QXK1</accession>
<dbReference type="GO" id="GO:0009611">
    <property type="term" value="P:response to wounding"/>
    <property type="evidence" value="ECO:0007669"/>
    <property type="project" value="UniProtKB-UniRule"/>
</dbReference>
<keyword evidence="2" id="KW-1184">Jasmonic acid signaling pathway</keyword>
<feature type="compositionally biased region" description="Polar residues" evidence="3">
    <location>
        <begin position="119"/>
        <end position="129"/>
    </location>
</feature>
<dbReference type="PANTHER" id="PTHR33077">
    <property type="entry name" value="PROTEIN TIFY 4A-RELATED-RELATED"/>
    <property type="match status" value="1"/>
</dbReference>
<comment type="domain">
    <text evidence="2">The jas domain is required for interaction with COI1.</text>
</comment>
<evidence type="ECO:0000313" key="5">
    <source>
        <dbReference type="EMBL" id="KAJ4975419.1"/>
    </source>
</evidence>
<comment type="caution">
    <text evidence="5">The sequence shown here is derived from an EMBL/GenBank/DDBJ whole genome shotgun (WGS) entry which is preliminary data.</text>
</comment>
<name>A0A9Q0QXK1_9MAGN</name>
<comment type="subcellular location">
    <subcellularLocation>
        <location evidence="2">Nucleus</location>
    </subcellularLocation>
</comment>
<evidence type="ECO:0000259" key="4">
    <source>
        <dbReference type="PROSITE" id="PS51320"/>
    </source>
</evidence>
<dbReference type="EMBL" id="JAMYWD010000003">
    <property type="protein sequence ID" value="KAJ4975419.1"/>
    <property type="molecule type" value="Genomic_DNA"/>
</dbReference>
<evidence type="ECO:0000256" key="2">
    <source>
        <dbReference type="RuleBase" id="RU369065"/>
    </source>
</evidence>
<dbReference type="Pfam" id="PF06200">
    <property type="entry name" value="tify"/>
    <property type="match status" value="1"/>
</dbReference>
<dbReference type="OrthoDB" id="782771at2759"/>
<evidence type="ECO:0000256" key="1">
    <source>
        <dbReference type="ARBA" id="ARBA00008614"/>
    </source>
</evidence>
<dbReference type="AlphaFoldDB" id="A0A9Q0QXK1"/>
<dbReference type="PROSITE" id="PS51320">
    <property type="entry name" value="TIFY"/>
    <property type="match status" value="1"/>
</dbReference>
<dbReference type="Proteomes" id="UP001141806">
    <property type="component" value="Unassembled WGS sequence"/>
</dbReference>
<dbReference type="InterPro" id="IPR018467">
    <property type="entry name" value="CCT_CS"/>
</dbReference>
<dbReference type="InterPro" id="IPR010399">
    <property type="entry name" value="Tify_dom"/>
</dbReference>
<evidence type="ECO:0000256" key="3">
    <source>
        <dbReference type="SAM" id="MobiDB-lite"/>
    </source>
</evidence>
<proteinExistence type="inferred from homology"/>
<gene>
    <name evidence="5" type="ORF">NE237_000525</name>
</gene>